<evidence type="ECO:0000256" key="1">
    <source>
        <dbReference type="ARBA" id="ARBA00022737"/>
    </source>
</evidence>
<dbReference type="InterPro" id="IPR032781">
    <property type="entry name" value="ABC_tran_Xtn"/>
</dbReference>
<feature type="region of interest" description="Disordered" evidence="7">
    <location>
        <begin position="538"/>
        <end position="565"/>
    </location>
</feature>
<evidence type="ECO:0000256" key="5">
    <source>
        <dbReference type="ARBA" id="ARBA00061478"/>
    </source>
</evidence>
<protein>
    <submittedName>
        <fullName evidence="9">ATPase component of ABC transporters with duplicated ATPase domain</fullName>
    </submittedName>
</protein>
<evidence type="ECO:0000313" key="9">
    <source>
        <dbReference type="EMBL" id="CDM65004.1"/>
    </source>
</evidence>
<keyword evidence="3" id="KW-0067">ATP-binding</keyword>
<dbReference type="GO" id="GO:0005524">
    <property type="term" value="F:ATP binding"/>
    <property type="evidence" value="ECO:0007669"/>
    <property type="project" value="UniProtKB-KW"/>
</dbReference>
<dbReference type="PROSITE" id="PS50893">
    <property type="entry name" value="ABC_TRANSPORTER_2"/>
    <property type="match status" value="2"/>
</dbReference>
<evidence type="ECO:0000256" key="4">
    <source>
        <dbReference type="ARBA" id="ARBA00049360"/>
    </source>
</evidence>
<feature type="coiled-coil region" evidence="6">
    <location>
        <begin position="566"/>
        <end position="619"/>
    </location>
</feature>
<evidence type="ECO:0000313" key="10">
    <source>
        <dbReference type="Proteomes" id="UP000031518"/>
    </source>
</evidence>
<evidence type="ECO:0000256" key="6">
    <source>
        <dbReference type="SAM" id="Coils"/>
    </source>
</evidence>
<dbReference type="RefSeq" id="WP_041975065.1">
    <property type="nucleotide sequence ID" value="NZ_CBXV010000004.1"/>
</dbReference>
<evidence type="ECO:0000256" key="3">
    <source>
        <dbReference type="ARBA" id="ARBA00022840"/>
    </source>
</evidence>
<organism evidence="9 10">
    <name type="scientific">Pyrinomonas methylaliphatogenes</name>
    <dbReference type="NCBI Taxonomy" id="454194"/>
    <lineage>
        <taxon>Bacteria</taxon>
        <taxon>Pseudomonadati</taxon>
        <taxon>Acidobacteriota</taxon>
        <taxon>Blastocatellia</taxon>
        <taxon>Blastocatellales</taxon>
        <taxon>Pyrinomonadaceae</taxon>
        <taxon>Pyrinomonas</taxon>
    </lineage>
</organism>
<dbReference type="Gene3D" id="3.40.50.300">
    <property type="entry name" value="P-loop containing nucleotide triphosphate hydrolases"/>
    <property type="match status" value="2"/>
</dbReference>
<dbReference type="PANTHER" id="PTHR42855">
    <property type="entry name" value="ABC TRANSPORTER ATP-BINDING SUBUNIT"/>
    <property type="match status" value="1"/>
</dbReference>
<dbReference type="STRING" id="454194.PYK22_01000"/>
<keyword evidence="1" id="KW-0677">Repeat</keyword>
<keyword evidence="6" id="KW-0175">Coiled coil</keyword>
<dbReference type="GO" id="GO:0003676">
    <property type="term" value="F:nucleic acid binding"/>
    <property type="evidence" value="ECO:0007669"/>
    <property type="project" value="UniProtKB-ARBA"/>
</dbReference>
<dbReference type="PROSITE" id="PS00211">
    <property type="entry name" value="ABC_TRANSPORTER_1"/>
    <property type="match status" value="1"/>
</dbReference>
<feature type="coiled-coil region" evidence="6">
    <location>
        <begin position="86"/>
        <end position="131"/>
    </location>
</feature>
<dbReference type="InterPro" id="IPR027417">
    <property type="entry name" value="P-loop_NTPase"/>
</dbReference>
<dbReference type="Pfam" id="PF00005">
    <property type="entry name" value="ABC_tran"/>
    <property type="match status" value="2"/>
</dbReference>
<dbReference type="Proteomes" id="UP000031518">
    <property type="component" value="Unassembled WGS sequence"/>
</dbReference>
<dbReference type="InterPro" id="IPR003439">
    <property type="entry name" value="ABC_transporter-like_ATP-bd"/>
</dbReference>
<dbReference type="FunFam" id="3.40.50.300:FF:000309">
    <property type="entry name" value="ABC transporter ATP-binding protein"/>
    <property type="match status" value="1"/>
</dbReference>
<dbReference type="GO" id="GO:0016887">
    <property type="term" value="F:ATP hydrolysis activity"/>
    <property type="evidence" value="ECO:0007669"/>
    <property type="project" value="InterPro"/>
</dbReference>
<dbReference type="Pfam" id="PF12848">
    <property type="entry name" value="ABC_tran_Xtn"/>
    <property type="match status" value="1"/>
</dbReference>
<dbReference type="OrthoDB" id="9760950at2"/>
<comment type="similarity">
    <text evidence="5">Belongs to the ABC transporter superfamily. ABCF family. Uup subfamily.</text>
</comment>
<evidence type="ECO:0000256" key="7">
    <source>
        <dbReference type="SAM" id="MobiDB-lite"/>
    </source>
</evidence>
<reference evidence="9 10" key="2">
    <citation type="submission" date="2015-01" db="EMBL/GenBank/DDBJ databases">
        <title>Complete genome sequence of Pyrinomonas methylaliphatogenes type strain K22T.</title>
        <authorList>
            <person name="Lee K.C.Y."/>
            <person name="Power J.F."/>
            <person name="Dunfield P.F."/>
            <person name="Morgan X.C."/>
            <person name="Huttenhower C."/>
            <person name="Stott M.B."/>
        </authorList>
    </citation>
    <scope>NUCLEOTIDE SEQUENCE [LARGE SCALE GENOMIC DNA]</scope>
    <source>
        <strain evidence="9 10">K22</strain>
    </source>
</reference>
<reference evidence="9 10" key="1">
    <citation type="submission" date="2013-12" db="EMBL/GenBank/DDBJ databases">
        <authorList>
            <person name="Stott M."/>
        </authorList>
    </citation>
    <scope>NUCLEOTIDE SEQUENCE [LARGE SCALE GENOMIC DNA]</scope>
    <source>
        <strain evidence="9 10">K22</strain>
    </source>
</reference>
<dbReference type="InterPro" id="IPR017871">
    <property type="entry name" value="ABC_transporter-like_CS"/>
</dbReference>
<dbReference type="InterPro" id="IPR003593">
    <property type="entry name" value="AAA+_ATPase"/>
</dbReference>
<accession>A0A0B6WXJ4</accession>
<name>A0A0B6WXJ4_9BACT</name>
<dbReference type="CDD" id="cd03221">
    <property type="entry name" value="ABCF_EF-3"/>
    <property type="match status" value="2"/>
</dbReference>
<evidence type="ECO:0000256" key="2">
    <source>
        <dbReference type="ARBA" id="ARBA00022741"/>
    </source>
</evidence>
<comment type="catalytic activity">
    <reaction evidence="4">
        <text>ATP + H2O = ADP + phosphate + H(+)</text>
        <dbReference type="Rhea" id="RHEA:13065"/>
        <dbReference type="ChEBI" id="CHEBI:15377"/>
        <dbReference type="ChEBI" id="CHEBI:15378"/>
        <dbReference type="ChEBI" id="CHEBI:30616"/>
        <dbReference type="ChEBI" id="CHEBI:43474"/>
        <dbReference type="ChEBI" id="CHEBI:456216"/>
    </reaction>
</comment>
<dbReference type="EMBL" id="CBXV010000004">
    <property type="protein sequence ID" value="CDM65004.1"/>
    <property type="molecule type" value="Genomic_DNA"/>
</dbReference>
<feature type="domain" description="ABC transporter" evidence="8">
    <location>
        <begin position="324"/>
        <end position="537"/>
    </location>
</feature>
<proteinExistence type="inferred from homology"/>
<evidence type="ECO:0000259" key="8">
    <source>
        <dbReference type="PROSITE" id="PS50893"/>
    </source>
</evidence>
<gene>
    <name evidence="9" type="ORF">PYK22_01000</name>
</gene>
<feature type="domain" description="ABC transporter" evidence="8">
    <location>
        <begin position="3"/>
        <end position="257"/>
    </location>
</feature>
<dbReference type="AlphaFoldDB" id="A0A0B6WXJ4"/>
<dbReference type="SUPFAM" id="SSF52540">
    <property type="entry name" value="P-loop containing nucleoside triphosphate hydrolases"/>
    <property type="match status" value="2"/>
</dbReference>
<dbReference type="SMART" id="SM00382">
    <property type="entry name" value="AAA"/>
    <property type="match status" value="2"/>
</dbReference>
<dbReference type="InterPro" id="IPR051309">
    <property type="entry name" value="ABCF_ATPase"/>
</dbReference>
<keyword evidence="10" id="KW-1185">Reference proteome</keyword>
<dbReference type="PANTHER" id="PTHR42855:SF2">
    <property type="entry name" value="DRUG RESISTANCE ABC TRANSPORTER,ATP-BINDING PROTEIN"/>
    <property type="match status" value="1"/>
</dbReference>
<sequence length="631" mass="71592">MLFRLTDVRKAYGGQEVLRGLSLQVNAGERVGLVGRNGAGKTTIFRLIAGDEVPDSGEVTRARNIRLGMLAQHVEFEPDATVHEVALSAFGELQRIEREMRALEHRMAEGADDLERVLDRYSELQHRFEREGGFEYAARAEAVLEGLGFGRETWSLETAKLSGGQKNRLGLARLLLSSPDVLLLDEPTNHLDTAAVEWLEEFLENYPSAYVIISHDRYLLDRVCERIIEVEGGRATSYTGNYTRYIIEREARREAQRRAYEQQQEFIARTEEFIRRNIAGQKTKQAKSRRKMLERLERIEAVREERASGDFSLREIVRAGTQVLTLEDLSIGYDERALACGINLLLRRGESLGIIGPNGSGKTTFVKTLLGKLAPLAGEVRWGTNVRIGYYAQQLDDLDPRNEVIMELRRVAPSTATAGELRSFLARFLFTGDDVYKRVGDLSGGERGRLALAKLIYSRDNVLVLDEPTNHLDIPSREALEAALDEYPGTIIVISHDRYFLDRIVTQILAFDGQGQVEHFLGNYTEYHAWKKAQKAMPVEERKRSDKREHPRRKGGERRAEPARDVSAIEAEIEEQEACLKAVAEEMAKAETACDPLRLRSLREEYQRIEERLCKLYEEWEAIVAKVEGVA</sequence>
<keyword evidence="2" id="KW-0547">Nucleotide-binding</keyword>
<feature type="compositionally biased region" description="Basic and acidic residues" evidence="7">
    <location>
        <begin position="538"/>
        <end position="549"/>
    </location>
</feature>
<dbReference type="FunFam" id="3.40.50.300:FF:000011">
    <property type="entry name" value="Putative ABC transporter ATP-binding component"/>
    <property type="match status" value="1"/>
</dbReference>